<protein>
    <submittedName>
        <fullName evidence="4">TPR repeat-containing protein</fullName>
    </submittedName>
</protein>
<keyword evidence="2 3" id="KW-0802">TPR repeat</keyword>
<dbReference type="PANTHER" id="PTHR44858">
    <property type="entry name" value="TETRATRICOPEPTIDE REPEAT PROTEIN 6"/>
    <property type="match status" value="1"/>
</dbReference>
<name>A0A1W2GN70_REIFA</name>
<evidence type="ECO:0000256" key="2">
    <source>
        <dbReference type="ARBA" id="ARBA00022803"/>
    </source>
</evidence>
<evidence type="ECO:0000256" key="3">
    <source>
        <dbReference type="PROSITE-ProRule" id="PRU00339"/>
    </source>
</evidence>
<sequence length="192" mass="22016">MIWVLVIALFACENDERTKGDTLYSDGKYAEAIKAYDEYLKLHPSHVKSIYNRGRSFEELGKFQKAYGDFEKVLDIDKKNTSAMLSLSKFYYRDHNFEKAKYYAEMGVKENVNLPQAHFWLGRAQHQLGSFSEALTAYNNAINLDRELGEAYLYRGAIKMQGNRKKGACSDFKSAKDLGVKEADAAQKKYCK</sequence>
<dbReference type="EMBL" id="FWYF01000004">
    <property type="protein sequence ID" value="SMD37892.1"/>
    <property type="molecule type" value="Genomic_DNA"/>
</dbReference>
<keyword evidence="5" id="KW-1185">Reference proteome</keyword>
<feature type="repeat" description="TPR" evidence="3">
    <location>
        <begin position="115"/>
        <end position="148"/>
    </location>
</feature>
<dbReference type="InterPro" id="IPR019734">
    <property type="entry name" value="TPR_rpt"/>
</dbReference>
<dbReference type="PANTHER" id="PTHR44858:SF1">
    <property type="entry name" value="UDP-N-ACETYLGLUCOSAMINE--PEPTIDE N-ACETYLGLUCOSAMINYLTRANSFERASE SPINDLY-RELATED"/>
    <property type="match status" value="1"/>
</dbReference>
<keyword evidence="1" id="KW-0677">Repeat</keyword>
<feature type="repeat" description="TPR" evidence="3">
    <location>
        <begin position="13"/>
        <end position="46"/>
    </location>
</feature>
<dbReference type="InterPro" id="IPR011990">
    <property type="entry name" value="TPR-like_helical_dom_sf"/>
</dbReference>
<dbReference type="Pfam" id="PF13414">
    <property type="entry name" value="TPR_11"/>
    <property type="match status" value="1"/>
</dbReference>
<evidence type="ECO:0000313" key="5">
    <source>
        <dbReference type="Proteomes" id="UP000192472"/>
    </source>
</evidence>
<dbReference type="Gene3D" id="1.25.40.10">
    <property type="entry name" value="Tetratricopeptide repeat domain"/>
    <property type="match status" value="2"/>
</dbReference>
<dbReference type="InterPro" id="IPR050498">
    <property type="entry name" value="Ycf3"/>
</dbReference>
<evidence type="ECO:0000313" key="4">
    <source>
        <dbReference type="EMBL" id="SMD37892.1"/>
    </source>
</evidence>
<dbReference type="SMART" id="SM00028">
    <property type="entry name" value="TPR"/>
    <property type="match status" value="4"/>
</dbReference>
<feature type="repeat" description="TPR" evidence="3">
    <location>
        <begin position="47"/>
        <end position="80"/>
    </location>
</feature>
<dbReference type="SUPFAM" id="SSF48452">
    <property type="entry name" value="TPR-like"/>
    <property type="match status" value="1"/>
</dbReference>
<evidence type="ECO:0000256" key="1">
    <source>
        <dbReference type="ARBA" id="ARBA00022737"/>
    </source>
</evidence>
<organism evidence="4 5">
    <name type="scientific">Reichenbachiella faecimaris</name>
    <dbReference type="NCBI Taxonomy" id="692418"/>
    <lineage>
        <taxon>Bacteria</taxon>
        <taxon>Pseudomonadati</taxon>
        <taxon>Bacteroidota</taxon>
        <taxon>Cytophagia</taxon>
        <taxon>Cytophagales</taxon>
        <taxon>Reichenbachiellaceae</taxon>
        <taxon>Reichenbachiella</taxon>
    </lineage>
</organism>
<accession>A0A1W2GN70</accession>
<proteinExistence type="predicted"/>
<dbReference type="AlphaFoldDB" id="A0A1W2GN70"/>
<dbReference type="Proteomes" id="UP000192472">
    <property type="component" value="Unassembled WGS sequence"/>
</dbReference>
<reference evidence="4 5" key="1">
    <citation type="submission" date="2017-04" db="EMBL/GenBank/DDBJ databases">
        <authorList>
            <person name="Afonso C.L."/>
            <person name="Miller P.J."/>
            <person name="Scott M.A."/>
            <person name="Spackman E."/>
            <person name="Goraichik I."/>
            <person name="Dimitrov K.M."/>
            <person name="Suarez D.L."/>
            <person name="Swayne D.E."/>
        </authorList>
    </citation>
    <scope>NUCLEOTIDE SEQUENCE [LARGE SCALE GENOMIC DNA]</scope>
    <source>
        <strain evidence="4 5">DSM 26133</strain>
    </source>
</reference>
<gene>
    <name evidence="4" type="ORF">SAMN04488029_3525</name>
</gene>
<dbReference type="STRING" id="692418.SAMN04488029_3525"/>
<dbReference type="PROSITE" id="PS50005">
    <property type="entry name" value="TPR"/>
    <property type="match status" value="3"/>
</dbReference>
<dbReference type="Pfam" id="PF13432">
    <property type="entry name" value="TPR_16"/>
    <property type="match status" value="1"/>
</dbReference>